<dbReference type="SUPFAM" id="SSF46785">
    <property type="entry name" value="Winged helix' DNA-binding domain"/>
    <property type="match status" value="1"/>
</dbReference>
<sequence>MFLPADKSSRSYLFFSTCRKKKLFREHILITDLSPRKEGTTVNSFEFSKIWHKILKDYKVHMDTKLAPTLTDAQLTVLELVQERGAAKPSDLAPHLATSPAAVTMLLDRMERGGLIIRDRDASDRRIVWVSITDVGRKETARGLKVRSDFFAEVLDHISAHNQQLLLYLMGKLVAPGNEATPVEMSR</sequence>
<dbReference type="GO" id="GO:0006950">
    <property type="term" value="P:response to stress"/>
    <property type="evidence" value="ECO:0007669"/>
    <property type="project" value="TreeGrafter"/>
</dbReference>
<dbReference type="STRING" id="1333845.SAMN04487895_106303"/>
<dbReference type="Gene3D" id="1.10.10.10">
    <property type="entry name" value="Winged helix-like DNA-binding domain superfamily/Winged helix DNA-binding domain"/>
    <property type="match status" value="1"/>
</dbReference>
<evidence type="ECO:0000313" key="3">
    <source>
        <dbReference type="EMBL" id="SEO30456.1"/>
    </source>
</evidence>
<dbReference type="InterPro" id="IPR039422">
    <property type="entry name" value="MarR/SlyA-like"/>
</dbReference>
<name>A0A1H8NLL1_9BACL</name>
<reference evidence="3 4" key="1">
    <citation type="submission" date="2016-10" db="EMBL/GenBank/DDBJ databases">
        <authorList>
            <person name="de Groot N.N."/>
        </authorList>
    </citation>
    <scope>NUCLEOTIDE SEQUENCE [LARGE SCALE GENOMIC DNA]</scope>
    <source>
        <strain evidence="3 4">CGMCC 1.10238</strain>
    </source>
</reference>
<protein>
    <submittedName>
        <fullName evidence="3">DNA-binding transcriptional regulator, MarR family</fullName>
    </submittedName>
</protein>
<dbReference type="InterPro" id="IPR000835">
    <property type="entry name" value="HTH_MarR-typ"/>
</dbReference>
<dbReference type="PROSITE" id="PS50995">
    <property type="entry name" value="HTH_MARR_2"/>
    <property type="match status" value="1"/>
</dbReference>
<dbReference type="InterPro" id="IPR036388">
    <property type="entry name" value="WH-like_DNA-bd_sf"/>
</dbReference>
<dbReference type="AlphaFoldDB" id="A0A1H8NLL1"/>
<dbReference type="Pfam" id="PF01047">
    <property type="entry name" value="MarR"/>
    <property type="match status" value="1"/>
</dbReference>
<dbReference type="EMBL" id="FODH01000006">
    <property type="protein sequence ID" value="SEO30456.1"/>
    <property type="molecule type" value="Genomic_DNA"/>
</dbReference>
<evidence type="ECO:0000256" key="1">
    <source>
        <dbReference type="ARBA" id="ARBA00023125"/>
    </source>
</evidence>
<dbReference type="PRINTS" id="PR00598">
    <property type="entry name" value="HTHMARR"/>
</dbReference>
<keyword evidence="1 3" id="KW-0238">DNA-binding</keyword>
<feature type="domain" description="HTH marR-type" evidence="2">
    <location>
        <begin position="44"/>
        <end position="175"/>
    </location>
</feature>
<evidence type="ECO:0000259" key="2">
    <source>
        <dbReference type="PROSITE" id="PS50995"/>
    </source>
</evidence>
<dbReference type="SMART" id="SM00347">
    <property type="entry name" value="HTH_MARR"/>
    <property type="match status" value="1"/>
</dbReference>
<dbReference type="GO" id="GO:0003677">
    <property type="term" value="F:DNA binding"/>
    <property type="evidence" value="ECO:0007669"/>
    <property type="project" value="UniProtKB-KW"/>
</dbReference>
<accession>A0A1H8NLL1</accession>
<evidence type="ECO:0000313" key="4">
    <source>
        <dbReference type="Proteomes" id="UP000198809"/>
    </source>
</evidence>
<dbReference type="PANTHER" id="PTHR33164:SF43">
    <property type="entry name" value="HTH-TYPE TRANSCRIPTIONAL REPRESSOR YETL"/>
    <property type="match status" value="1"/>
</dbReference>
<dbReference type="GO" id="GO:0003700">
    <property type="term" value="F:DNA-binding transcription factor activity"/>
    <property type="evidence" value="ECO:0007669"/>
    <property type="project" value="InterPro"/>
</dbReference>
<organism evidence="3 4">
    <name type="scientific">Paenibacillus sophorae</name>
    <dbReference type="NCBI Taxonomy" id="1333845"/>
    <lineage>
        <taxon>Bacteria</taxon>
        <taxon>Bacillati</taxon>
        <taxon>Bacillota</taxon>
        <taxon>Bacilli</taxon>
        <taxon>Bacillales</taxon>
        <taxon>Paenibacillaceae</taxon>
        <taxon>Paenibacillus</taxon>
    </lineage>
</organism>
<gene>
    <name evidence="3" type="ORF">SAMN04487895_106303</name>
</gene>
<dbReference type="PANTHER" id="PTHR33164">
    <property type="entry name" value="TRANSCRIPTIONAL REGULATOR, MARR FAMILY"/>
    <property type="match status" value="1"/>
</dbReference>
<dbReference type="Proteomes" id="UP000198809">
    <property type="component" value="Unassembled WGS sequence"/>
</dbReference>
<dbReference type="InterPro" id="IPR036390">
    <property type="entry name" value="WH_DNA-bd_sf"/>
</dbReference>
<proteinExistence type="predicted"/>